<accession>A0A087TY50</accession>
<reference evidence="2 3" key="1">
    <citation type="submission" date="2013-11" db="EMBL/GenBank/DDBJ databases">
        <title>Genome sequencing of Stegodyphus mimosarum.</title>
        <authorList>
            <person name="Bechsgaard J."/>
        </authorList>
    </citation>
    <scope>NUCLEOTIDE SEQUENCE [LARGE SCALE GENOMIC DNA]</scope>
</reference>
<dbReference type="Proteomes" id="UP000054359">
    <property type="component" value="Unassembled WGS sequence"/>
</dbReference>
<proteinExistence type="predicted"/>
<evidence type="ECO:0000256" key="1">
    <source>
        <dbReference type="SAM" id="Coils"/>
    </source>
</evidence>
<sequence length="149" mass="17257">MDPASKEYFHTFALLKEELQAFKTEQIKLKGEISKLFEENRRLTSELKENVQLRLQQFSESDTGHLEHKLQAAVAAKDAAVEMWQAALHQLEKQEELLVGKKSLVAAERDEVGKRIDLIKEEYNRGLNILSEELSNTRNELHKVKKELE</sequence>
<gene>
    <name evidence="2" type="ORF">X975_10529</name>
</gene>
<feature type="coiled-coil region" evidence="1">
    <location>
        <begin position="120"/>
        <end position="147"/>
    </location>
</feature>
<name>A0A087TY50_STEMI</name>
<evidence type="ECO:0000313" key="3">
    <source>
        <dbReference type="Proteomes" id="UP000054359"/>
    </source>
</evidence>
<dbReference type="EMBL" id="KK117282">
    <property type="protein sequence ID" value="KFM70039.1"/>
    <property type="molecule type" value="Genomic_DNA"/>
</dbReference>
<protein>
    <submittedName>
        <fullName evidence="2">Uncharacterized protein</fullName>
    </submittedName>
</protein>
<dbReference type="AlphaFoldDB" id="A0A087TY50"/>
<feature type="non-terminal residue" evidence="2">
    <location>
        <position position="149"/>
    </location>
</feature>
<keyword evidence="3" id="KW-1185">Reference proteome</keyword>
<keyword evidence="1" id="KW-0175">Coiled coil</keyword>
<organism evidence="2 3">
    <name type="scientific">Stegodyphus mimosarum</name>
    <name type="common">African social velvet spider</name>
    <dbReference type="NCBI Taxonomy" id="407821"/>
    <lineage>
        <taxon>Eukaryota</taxon>
        <taxon>Metazoa</taxon>
        <taxon>Ecdysozoa</taxon>
        <taxon>Arthropoda</taxon>
        <taxon>Chelicerata</taxon>
        <taxon>Arachnida</taxon>
        <taxon>Araneae</taxon>
        <taxon>Araneomorphae</taxon>
        <taxon>Entelegynae</taxon>
        <taxon>Eresoidea</taxon>
        <taxon>Eresidae</taxon>
        <taxon>Stegodyphus</taxon>
    </lineage>
</organism>
<evidence type="ECO:0000313" key="2">
    <source>
        <dbReference type="EMBL" id="KFM70039.1"/>
    </source>
</evidence>